<comment type="caution">
    <text evidence="2">The sequence shown here is derived from an EMBL/GenBank/DDBJ whole genome shotgun (WGS) entry which is preliminary data.</text>
</comment>
<organism evidence="2">
    <name type="scientific">Sesamum radiatum</name>
    <name type="common">Black benniseed</name>
    <dbReference type="NCBI Taxonomy" id="300843"/>
    <lineage>
        <taxon>Eukaryota</taxon>
        <taxon>Viridiplantae</taxon>
        <taxon>Streptophyta</taxon>
        <taxon>Embryophyta</taxon>
        <taxon>Tracheophyta</taxon>
        <taxon>Spermatophyta</taxon>
        <taxon>Magnoliopsida</taxon>
        <taxon>eudicotyledons</taxon>
        <taxon>Gunneridae</taxon>
        <taxon>Pentapetalae</taxon>
        <taxon>asterids</taxon>
        <taxon>lamiids</taxon>
        <taxon>Lamiales</taxon>
        <taxon>Pedaliaceae</taxon>
        <taxon>Sesamum</taxon>
    </lineage>
</organism>
<dbReference type="AlphaFoldDB" id="A0AAW2J8T7"/>
<dbReference type="Pfam" id="PF17919">
    <property type="entry name" value="RT_RNaseH_2"/>
    <property type="match status" value="1"/>
</dbReference>
<dbReference type="PANTHER" id="PTHR48475">
    <property type="entry name" value="RIBONUCLEASE H"/>
    <property type="match status" value="1"/>
</dbReference>
<dbReference type="InterPro" id="IPR041577">
    <property type="entry name" value="RT_RNaseH_2"/>
</dbReference>
<dbReference type="InterPro" id="IPR043502">
    <property type="entry name" value="DNA/RNA_pol_sf"/>
</dbReference>
<dbReference type="SUPFAM" id="SSF56672">
    <property type="entry name" value="DNA/RNA polymerases"/>
    <property type="match status" value="1"/>
</dbReference>
<dbReference type="EMBL" id="JACGWJ010000635">
    <property type="protein sequence ID" value="KAL0290208.1"/>
    <property type="molecule type" value="Genomic_DNA"/>
</dbReference>
<accession>A0AAW2J8T7</accession>
<dbReference type="Gene3D" id="3.10.20.370">
    <property type="match status" value="1"/>
</dbReference>
<evidence type="ECO:0000313" key="2">
    <source>
        <dbReference type="EMBL" id="KAL0290208.1"/>
    </source>
</evidence>
<sequence length="314" mass="35133">MLVKSKKAEDHIVDLEETFAVLRKYRLKLNPAKCAFGVQGGRFLGFMVTQRGIEANPLKIKAILDMKAPAYVNEVQRLTGRIAALSRFISKSAEKSLPFFKTLRKARIFKWDASCQRAFEELKNYLAGLPLLVKPSPGDTLYLYLSATPQAVSSVLIREEEGKQLPIYYVSKVLNGAERRYTPIEKMALALVTTTRRLRPYFLSHPIGVKTNTPLKQTLGKPDTSGRLVKWAVELSEYDIPYVPRTTIKAQALADFVSEMARMSIEDTSSDQVWLLHVDGSSMTQGSGADIVFTSPEGEDLEFAIKFGFKASNN</sequence>
<proteinExistence type="predicted"/>
<gene>
    <name evidence="2" type="ORF">Sradi_7054600</name>
</gene>
<reference evidence="2" key="1">
    <citation type="submission" date="2020-06" db="EMBL/GenBank/DDBJ databases">
        <authorList>
            <person name="Li T."/>
            <person name="Hu X."/>
            <person name="Zhang T."/>
            <person name="Song X."/>
            <person name="Zhang H."/>
            <person name="Dai N."/>
            <person name="Sheng W."/>
            <person name="Hou X."/>
            <person name="Wei L."/>
        </authorList>
    </citation>
    <scope>NUCLEOTIDE SEQUENCE</scope>
    <source>
        <strain evidence="2">G02</strain>
        <tissue evidence="2">Leaf</tissue>
    </source>
</reference>
<evidence type="ECO:0000259" key="1">
    <source>
        <dbReference type="Pfam" id="PF17919"/>
    </source>
</evidence>
<dbReference type="Gene3D" id="3.30.70.270">
    <property type="match status" value="2"/>
</dbReference>
<dbReference type="InterPro" id="IPR043128">
    <property type="entry name" value="Rev_trsase/Diguanyl_cyclase"/>
</dbReference>
<name>A0AAW2J8T7_SESRA</name>
<reference evidence="2" key="2">
    <citation type="journal article" date="2024" name="Plant">
        <title>Genomic evolution and insights into agronomic trait innovations of Sesamum species.</title>
        <authorList>
            <person name="Miao H."/>
            <person name="Wang L."/>
            <person name="Qu L."/>
            <person name="Liu H."/>
            <person name="Sun Y."/>
            <person name="Le M."/>
            <person name="Wang Q."/>
            <person name="Wei S."/>
            <person name="Zheng Y."/>
            <person name="Lin W."/>
            <person name="Duan Y."/>
            <person name="Cao H."/>
            <person name="Xiong S."/>
            <person name="Wang X."/>
            <person name="Wei L."/>
            <person name="Li C."/>
            <person name="Ma Q."/>
            <person name="Ju M."/>
            <person name="Zhao R."/>
            <person name="Li G."/>
            <person name="Mu C."/>
            <person name="Tian Q."/>
            <person name="Mei H."/>
            <person name="Zhang T."/>
            <person name="Gao T."/>
            <person name="Zhang H."/>
        </authorList>
    </citation>
    <scope>NUCLEOTIDE SEQUENCE</scope>
    <source>
        <strain evidence="2">G02</strain>
    </source>
</reference>
<feature type="domain" description="Reverse transcriptase/retrotransposon-derived protein RNase H-like" evidence="1">
    <location>
        <begin position="111"/>
        <end position="207"/>
    </location>
</feature>
<dbReference type="PANTHER" id="PTHR48475:SF2">
    <property type="entry name" value="RIBONUCLEASE H"/>
    <property type="match status" value="1"/>
</dbReference>
<protein>
    <recommendedName>
        <fullName evidence="1">Reverse transcriptase/retrotransposon-derived protein RNase H-like domain-containing protein</fullName>
    </recommendedName>
</protein>